<evidence type="ECO:0000259" key="1">
    <source>
        <dbReference type="Pfam" id="PF12708"/>
    </source>
</evidence>
<dbReference type="InterPro" id="IPR024535">
    <property type="entry name" value="RHGA/B-epi-like_pectate_lyase"/>
</dbReference>
<reference evidence="2" key="1">
    <citation type="submission" date="2022-05" db="EMBL/GenBank/DDBJ databases">
        <title>Comparative genomics of Staphylococcus equorum isolates.</title>
        <authorList>
            <person name="Luelf R.H."/>
        </authorList>
    </citation>
    <scope>NUCLEOTIDE SEQUENCE</scope>
    <source>
        <strain evidence="2">TMW 2.2343</strain>
    </source>
</reference>
<keyword evidence="2" id="KW-0378">Hydrolase</keyword>
<accession>A0A9X4LD54</accession>
<proteinExistence type="predicted"/>
<name>A0A9X4LD54_9STAP</name>
<protein>
    <submittedName>
        <fullName evidence="2">Glycoside hydrolase family 55 protein</fullName>
    </submittedName>
</protein>
<feature type="domain" description="Rhamnogalacturonase A/B/Epimerase-like pectate lyase" evidence="1">
    <location>
        <begin position="2"/>
        <end position="220"/>
    </location>
</feature>
<organism evidence="2 3">
    <name type="scientific">Staphylococcus equorum</name>
    <dbReference type="NCBI Taxonomy" id="246432"/>
    <lineage>
        <taxon>Bacteria</taxon>
        <taxon>Bacillati</taxon>
        <taxon>Bacillota</taxon>
        <taxon>Bacilli</taxon>
        <taxon>Bacillales</taxon>
        <taxon>Staphylococcaceae</taxon>
        <taxon>Staphylococcus</taxon>
    </lineage>
</organism>
<sequence>MIINAKQFGLKGKSKRADTRAMQRALNYAKKHPSTTIYVPKGEFHIRKSLVIYESTTLLLDGGAVLKRCGKDALLKNGRRFKPYYGYNGNSHIYIAGGTFDMNGYAFPYNNTAMCMGHAQDIQIVDVSFKDIIGGHGLDACGVNGLYINNCKFLGFNDSDGTRTFSEAIQLDIQVPGAFPKFGTTDGTITKNVIIENCYFGNSDTPTMHPWNRAIGSHASRYNQFYQNIHIRFNTFEGIKQYALTPLKYKDTYIHHNIFKNCAGGIRFLAVKDGKNAKDLKGKQRSTQAGSNLNIYQNKFIGMMEKYAIRIQSYNNIKHENILIAQNEFDETSPKMYLKDIKNLFLSYNHKI</sequence>
<evidence type="ECO:0000313" key="2">
    <source>
        <dbReference type="EMBL" id="MDG0860559.1"/>
    </source>
</evidence>
<gene>
    <name evidence="2" type="ORF">M4L21_14760</name>
</gene>
<dbReference type="InterPro" id="IPR012334">
    <property type="entry name" value="Pectin_lyas_fold"/>
</dbReference>
<dbReference type="SUPFAM" id="SSF51126">
    <property type="entry name" value="Pectin lyase-like"/>
    <property type="match status" value="1"/>
</dbReference>
<dbReference type="Pfam" id="PF12708">
    <property type="entry name" value="Pect-lyase_RHGA_epim"/>
    <property type="match status" value="1"/>
</dbReference>
<dbReference type="InterPro" id="IPR011050">
    <property type="entry name" value="Pectin_lyase_fold/virulence"/>
</dbReference>
<dbReference type="GO" id="GO:0016787">
    <property type="term" value="F:hydrolase activity"/>
    <property type="evidence" value="ECO:0007669"/>
    <property type="project" value="UniProtKB-KW"/>
</dbReference>
<dbReference type="Gene3D" id="2.160.20.10">
    <property type="entry name" value="Single-stranded right-handed beta-helix, Pectin lyase-like"/>
    <property type="match status" value="1"/>
</dbReference>
<evidence type="ECO:0000313" key="3">
    <source>
        <dbReference type="Proteomes" id="UP001152302"/>
    </source>
</evidence>
<dbReference type="Proteomes" id="UP001152302">
    <property type="component" value="Unassembled WGS sequence"/>
</dbReference>
<dbReference type="AlphaFoldDB" id="A0A9X4LD54"/>
<comment type="caution">
    <text evidence="2">The sequence shown here is derived from an EMBL/GenBank/DDBJ whole genome shotgun (WGS) entry which is preliminary data.</text>
</comment>
<dbReference type="EMBL" id="JAMBPX010000014">
    <property type="protein sequence ID" value="MDG0860559.1"/>
    <property type="molecule type" value="Genomic_DNA"/>
</dbReference>
<dbReference type="RefSeq" id="WP_277582379.1">
    <property type="nucleotide sequence ID" value="NZ_JAMBPV010000014.1"/>
</dbReference>